<feature type="domain" description="Hexokinase N-terminal" evidence="12">
    <location>
        <begin position="41"/>
        <end position="240"/>
    </location>
</feature>
<evidence type="ECO:0000256" key="2">
    <source>
        <dbReference type="ARBA" id="ARBA00005028"/>
    </source>
</evidence>
<dbReference type="Gene3D" id="3.30.420.40">
    <property type="match status" value="1"/>
</dbReference>
<evidence type="ECO:0000256" key="10">
    <source>
        <dbReference type="ARBA" id="ARBA00047905"/>
    </source>
</evidence>
<dbReference type="PANTHER" id="PTHR19443">
    <property type="entry name" value="HEXOKINASE"/>
    <property type="match status" value="1"/>
</dbReference>
<evidence type="ECO:0000313" key="14">
    <source>
        <dbReference type="EMBL" id="KAJ8421829.1"/>
    </source>
</evidence>
<gene>
    <name evidence="14" type="ORF">Cgig2_022204</name>
</gene>
<dbReference type="EMBL" id="JAKOGI010002512">
    <property type="protein sequence ID" value="KAJ8421829.1"/>
    <property type="molecule type" value="Genomic_DNA"/>
</dbReference>
<keyword evidence="4 11" id="KW-0808">Transferase</keyword>
<keyword evidence="15" id="KW-1185">Reference proteome</keyword>
<protein>
    <recommendedName>
        <fullName evidence="11">Phosphotransferase</fullName>
        <ecNumber evidence="11">2.7.1.-</ecNumber>
    </recommendedName>
</protein>
<dbReference type="PANTHER" id="PTHR19443:SF16">
    <property type="entry name" value="HEXOKINASE TYPE 1-RELATED"/>
    <property type="match status" value="1"/>
</dbReference>
<dbReference type="EC" id="2.7.1.-" evidence="11"/>
<evidence type="ECO:0000256" key="7">
    <source>
        <dbReference type="ARBA" id="ARBA00022840"/>
    </source>
</evidence>
<dbReference type="SUPFAM" id="SSF53067">
    <property type="entry name" value="Actin-like ATPase domain"/>
    <property type="match status" value="2"/>
</dbReference>
<comment type="pathway">
    <text evidence="1">Carbohydrate degradation; glycolysis; D-glyceraldehyde 3-phosphate and glycerone phosphate from D-glucose: step 1/4.</text>
</comment>
<evidence type="ECO:0000259" key="13">
    <source>
        <dbReference type="Pfam" id="PF03727"/>
    </source>
</evidence>
<feature type="domain" description="Hexokinase C-terminal" evidence="13">
    <location>
        <begin position="247"/>
        <end position="495"/>
    </location>
</feature>
<dbReference type="InterPro" id="IPR022672">
    <property type="entry name" value="Hexokinase_N"/>
</dbReference>
<dbReference type="AlphaFoldDB" id="A0A9Q1GLU6"/>
<dbReference type="FunFam" id="3.30.420.40:FF:000034">
    <property type="entry name" value="Phosphotransferase"/>
    <property type="match status" value="1"/>
</dbReference>
<dbReference type="PROSITE" id="PS51748">
    <property type="entry name" value="HEXOKINASE_2"/>
    <property type="match status" value="1"/>
</dbReference>
<evidence type="ECO:0000256" key="6">
    <source>
        <dbReference type="ARBA" id="ARBA00022777"/>
    </source>
</evidence>
<evidence type="ECO:0000256" key="9">
    <source>
        <dbReference type="ARBA" id="ARBA00044613"/>
    </source>
</evidence>
<dbReference type="GO" id="GO:0004340">
    <property type="term" value="F:glucokinase activity"/>
    <property type="evidence" value="ECO:0007669"/>
    <property type="project" value="TreeGrafter"/>
</dbReference>
<name>A0A9Q1GLU6_9CARY</name>
<dbReference type="Pfam" id="PF03727">
    <property type="entry name" value="Hexokinase_2"/>
    <property type="match status" value="1"/>
</dbReference>
<dbReference type="GO" id="GO:0005739">
    <property type="term" value="C:mitochondrion"/>
    <property type="evidence" value="ECO:0007669"/>
    <property type="project" value="UniProtKB-ARBA"/>
</dbReference>
<dbReference type="FunFam" id="3.40.367.20:FF:000003">
    <property type="entry name" value="Phosphotransferase"/>
    <property type="match status" value="1"/>
</dbReference>
<evidence type="ECO:0000256" key="11">
    <source>
        <dbReference type="RuleBase" id="RU362007"/>
    </source>
</evidence>
<dbReference type="PRINTS" id="PR00475">
    <property type="entry name" value="HEXOKINASE"/>
</dbReference>
<comment type="catalytic activity">
    <reaction evidence="10">
        <text>D-fructose + ATP = D-fructose 6-phosphate + ADP + H(+)</text>
        <dbReference type="Rhea" id="RHEA:16125"/>
        <dbReference type="ChEBI" id="CHEBI:15378"/>
        <dbReference type="ChEBI" id="CHEBI:30616"/>
        <dbReference type="ChEBI" id="CHEBI:37721"/>
        <dbReference type="ChEBI" id="CHEBI:61527"/>
        <dbReference type="ChEBI" id="CHEBI:456216"/>
        <dbReference type="EC" id="2.7.1.1"/>
    </reaction>
    <physiologicalReaction direction="left-to-right" evidence="10">
        <dbReference type="Rhea" id="RHEA:16126"/>
    </physiologicalReaction>
</comment>
<comment type="similarity">
    <text evidence="3 11">Belongs to the hexokinase family.</text>
</comment>
<reference evidence="14" key="1">
    <citation type="submission" date="2022-04" db="EMBL/GenBank/DDBJ databases">
        <title>Carnegiea gigantea Genome sequencing and assembly v2.</title>
        <authorList>
            <person name="Copetti D."/>
            <person name="Sanderson M.J."/>
            <person name="Burquez A."/>
            <person name="Wojciechowski M.F."/>
        </authorList>
    </citation>
    <scope>NUCLEOTIDE SEQUENCE</scope>
    <source>
        <strain evidence="14">SGP5-SGP5p</strain>
        <tissue evidence="14">Aerial part</tissue>
    </source>
</reference>
<evidence type="ECO:0000313" key="15">
    <source>
        <dbReference type="Proteomes" id="UP001153076"/>
    </source>
</evidence>
<keyword evidence="5 11" id="KW-0547">Nucleotide-binding</keyword>
<comment type="pathway">
    <text evidence="2">Carbohydrate metabolism; hexose metabolism.</text>
</comment>
<proteinExistence type="inferred from homology"/>
<sequence length="507" mass="54917">MRKAVVGAALVGAAAVCAAAALVVRHRMKNSSKWAKAMAIIKDLDDKCATPLGKLRQVADAMTVEMHAGLASEGGSKLKMIISYVDKIPTGDEKGLFYALDLGGTNFRVLRVKLGGKEGGVMQQEFEEVSIPPELMVGSPEQLFDYIAEALAKFVATESEGLHAEPDKQRELGFTFSFPVKQTSIASGTLIRWTKGFKIDDAVGKDVVAELTKAIKKKGLDMRVTALVNDTVGTLAGGRYYHPDVIAAVILGTGTNAAYVERASAIPKWHGPLPKSGEMVINMEWGNFRSSHLPTTEYDVALDQESLNPGEQIKNHVLLQIYEKMISGMYLGEIVRRVLCRMAEEAGFFGDVVPEQLKTPFILRTPDMSAMHHDASPDLKVVGTVLKDVLGVPNTSLKVRKVIVDICDIIASRGACLSAAGILGILKKLGRDSLKQGEKQKSVIALDGGLFEHYSKFRECMEDTLKELLGDEVAGTIVIEHSNDGSGIGAALLAASHSHYLEEEEYY</sequence>
<evidence type="ECO:0000259" key="12">
    <source>
        <dbReference type="Pfam" id="PF00349"/>
    </source>
</evidence>
<keyword evidence="8 11" id="KW-0324">Glycolysis</keyword>
<keyword evidence="6 11" id="KW-0418">Kinase</keyword>
<comment type="caution">
    <text evidence="14">The sequence shown here is derived from an EMBL/GenBank/DDBJ whole genome shotgun (WGS) entry which is preliminary data.</text>
</comment>
<evidence type="ECO:0000256" key="5">
    <source>
        <dbReference type="ARBA" id="ARBA00022741"/>
    </source>
</evidence>
<evidence type="ECO:0000256" key="3">
    <source>
        <dbReference type="ARBA" id="ARBA00009225"/>
    </source>
</evidence>
<dbReference type="InterPro" id="IPR022673">
    <property type="entry name" value="Hexokinase_C"/>
</dbReference>
<dbReference type="Gene3D" id="3.40.367.20">
    <property type="match status" value="1"/>
</dbReference>
<accession>A0A9Q1GLU6</accession>
<evidence type="ECO:0000256" key="1">
    <source>
        <dbReference type="ARBA" id="ARBA00004888"/>
    </source>
</evidence>
<dbReference type="InterPro" id="IPR043129">
    <property type="entry name" value="ATPase_NBD"/>
</dbReference>
<dbReference type="GO" id="GO:0001678">
    <property type="term" value="P:intracellular glucose homeostasis"/>
    <property type="evidence" value="ECO:0007669"/>
    <property type="project" value="InterPro"/>
</dbReference>
<dbReference type="Pfam" id="PF00349">
    <property type="entry name" value="Hexokinase_1"/>
    <property type="match status" value="1"/>
</dbReference>
<evidence type="ECO:0000256" key="4">
    <source>
        <dbReference type="ARBA" id="ARBA00022679"/>
    </source>
</evidence>
<dbReference type="GO" id="GO:0005829">
    <property type="term" value="C:cytosol"/>
    <property type="evidence" value="ECO:0007669"/>
    <property type="project" value="TreeGrafter"/>
</dbReference>
<organism evidence="14 15">
    <name type="scientific">Carnegiea gigantea</name>
    <dbReference type="NCBI Taxonomy" id="171969"/>
    <lineage>
        <taxon>Eukaryota</taxon>
        <taxon>Viridiplantae</taxon>
        <taxon>Streptophyta</taxon>
        <taxon>Embryophyta</taxon>
        <taxon>Tracheophyta</taxon>
        <taxon>Spermatophyta</taxon>
        <taxon>Magnoliopsida</taxon>
        <taxon>eudicotyledons</taxon>
        <taxon>Gunneridae</taxon>
        <taxon>Pentapetalae</taxon>
        <taxon>Caryophyllales</taxon>
        <taxon>Cactineae</taxon>
        <taxon>Cactaceae</taxon>
        <taxon>Cactoideae</taxon>
        <taxon>Echinocereeae</taxon>
        <taxon>Carnegiea</taxon>
    </lineage>
</organism>
<evidence type="ECO:0000256" key="8">
    <source>
        <dbReference type="ARBA" id="ARBA00023152"/>
    </source>
</evidence>
<dbReference type="GO" id="GO:0005524">
    <property type="term" value="F:ATP binding"/>
    <property type="evidence" value="ECO:0007669"/>
    <property type="project" value="UniProtKB-UniRule"/>
</dbReference>
<dbReference type="GO" id="GO:0008865">
    <property type="term" value="F:fructokinase activity"/>
    <property type="evidence" value="ECO:0007669"/>
    <property type="project" value="TreeGrafter"/>
</dbReference>
<keyword evidence="7 11" id="KW-0067">ATP-binding</keyword>
<dbReference type="CDD" id="cd24020">
    <property type="entry name" value="ASKHA_NBD_HK_plant"/>
    <property type="match status" value="1"/>
</dbReference>
<dbReference type="Proteomes" id="UP001153076">
    <property type="component" value="Unassembled WGS sequence"/>
</dbReference>
<comment type="catalytic activity">
    <reaction evidence="9">
        <text>a D-hexose + ATP = a D-hexose 6-phosphate + ADP + H(+)</text>
        <dbReference type="Rhea" id="RHEA:22740"/>
        <dbReference type="ChEBI" id="CHEBI:4194"/>
        <dbReference type="ChEBI" id="CHEBI:15378"/>
        <dbReference type="ChEBI" id="CHEBI:30616"/>
        <dbReference type="ChEBI" id="CHEBI:229467"/>
        <dbReference type="ChEBI" id="CHEBI:456216"/>
        <dbReference type="EC" id="2.7.1.1"/>
    </reaction>
    <physiologicalReaction direction="left-to-right" evidence="9">
        <dbReference type="Rhea" id="RHEA:22741"/>
    </physiologicalReaction>
</comment>
<dbReference type="GO" id="GO:0006006">
    <property type="term" value="P:glucose metabolic process"/>
    <property type="evidence" value="ECO:0007669"/>
    <property type="project" value="TreeGrafter"/>
</dbReference>
<dbReference type="InterPro" id="IPR001312">
    <property type="entry name" value="Hexokinase"/>
</dbReference>
<dbReference type="GO" id="GO:0005536">
    <property type="term" value="F:D-glucose binding"/>
    <property type="evidence" value="ECO:0007669"/>
    <property type="project" value="InterPro"/>
</dbReference>
<dbReference type="GO" id="GO:0006096">
    <property type="term" value="P:glycolytic process"/>
    <property type="evidence" value="ECO:0007669"/>
    <property type="project" value="UniProtKB-KW"/>
</dbReference>
<dbReference type="OrthoDB" id="419537at2759"/>